<evidence type="ECO:0000313" key="3">
    <source>
        <dbReference type="EMBL" id="CAR71913.1"/>
    </source>
</evidence>
<evidence type="ECO:0000313" key="4">
    <source>
        <dbReference type="Proteomes" id="UP000006900"/>
    </source>
</evidence>
<proteinExistence type="predicted"/>
<dbReference type="Gene3D" id="3.40.30.10">
    <property type="entry name" value="Glutaredoxin"/>
    <property type="match status" value="1"/>
</dbReference>
<dbReference type="GO" id="GO:0005829">
    <property type="term" value="C:cytosol"/>
    <property type="evidence" value="ECO:0007669"/>
    <property type="project" value="TreeGrafter"/>
</dbReference>
<sequence length="130" mass="14429">MVREHGVGVRRWTRRDLIAEQLNETINVNNMVLVAFWASWCGPDRLFVPTFHASSNKHSDVVHLNVDTKAERQLALAAQIRSIPTLVAFKKGKPLLSQAGDLTPAVPGYLVQQIKAFDVSDDGVVPDEQV</sequence>
<evidence type="ECO:0000256" key="1">
    <source>
        <dbReference type="ARBA" id="ARBA00003318"/>
    </source>
</evidence>
<protein>
    <submittedName>
        <fullName evidence="3">Thioredoxin</fullName>
    </submittedName>
</protein>
<dbReference type="Proteomes" id="UP000006900">
    <property type="component" value="Chromosome"/>
</dbReference>
<dbReference type="Pfam" id="PF00085">
    <property type="entry name" value="Thioredoxin"/>
    <property type="match status" value="1"/>
</dbReference>
<comment type="function">
    <text evidence="1">Participates in various redox reactions through the reversible oxidation of its active center dithiol to a disulfide and catalyzes dithiol-disulfide exchange reactions.</text>
</comment>
<dbReference type="CDD" id="cd02947">
    <property type="entry name" value="TRX_family"/>
    <property type="match status" value="1"/>
</dbReference>
<dbReference type="HOGENOM" id="CLU_090389_10_4_11"/>
<dbReference type="PROSITE" id="PS51352">
    <property type="entry name" value="THIOREDOXIN_2"/>
    <property type="match status" value="1"/>
</dbReference>
<feature type="domain" description="Thioredoxin" evidence="2">
    <location>
        <begin position="1"/>
        <end position="116"/>
    </location>
</feature>
<dbReference type="PANTHER" id="PTHR45663">
    <property type="entry name" value="GEO12009P1"/>
    <property type="match status" value="1"/>
</dbReference>
<accession>A0A0H3MVS0</accession>
<gene>
    <name evidence="3" type="primary">trxB</name>
    <name evidence="3" type="ordered locus">MLBr01818</name>
</gene>
<name>A0A0H3MVS0_MYCLB</name>
<dbReference type="AlphaFoldDB" id="A0A0H3MVS0"/>
<dbReference type="EMBL" id="FM211192">
    <property type="protein sequence ID" value="CAR71913.1"/>
    <property type="molecule type" value="Genomic_DNA"/>
</dbReference>
<dbReference type="InterPro" id="IPR036249">
    <property type="entry name" value="Thioredoxin-like_sf"/>
</dbReference>
<evidence type="ECO:0000259" key="2">
    <source>
        <dbReference type="PROSITE" id="PS51352"/>
    </source>
</evidence>
<dbReference type="PANTHER" id="PTHR45663:SF40">
    <property type="entry name" value="THIOREDOXIN 2"/>
    <property type="match status" value="1"/>
</dbReference>
<dbReference type="SUPFAM" id="SSF52833">
    <property type="entry name" value="Thioredoxin-like"/>
    <property type="match status" value="1"/>
</dbReference>
<dbReference type="PRINTS" id="PR00421">
    <property type="entry name" value="THIOREDOXIN"/>
</dbReference>
<dbReference type="KEGG" id="mlb:MLBr01818"/>
<dbReference type="GO" id="GO:0015035">
    <property type="term" value="F:protein-disulfide reductase activity"/>
    <property type="evidence" value="ECO:0007669"/>
    <property type="project" value="TreeGrafter"/>
</dbReference>
<organism evidence="3 4">
    <name type="scientific">Mycobacterium leprae (strain Br4923)</name>
    <dbReference type="NCBI Taxonomy" id="561304"/>
    <lineage>
        <taxon>Bacteria</taxon>
        <taxon>Bacillati</taxon>
        <taxon>Actinomycetota</taxon>
        <taxon>Actinomycetes</taxon>
        <taxon>Mycobacteriales</taxon>
        <taxon>Mycobacteriaceae</taxon>
        <taxon>Mycobacterium</taxon>
    </lineage>
</organism>
<reference evidence="3 4" key="1">
    <citation type="journal article" date="2009" name="Nat. Genet.">
        <title>Comparative genomic and phylogeographic analysis of Mycobacterium leprae.</title>
        <authorList>
            <person name="Monot M."/>
            <person name="Honore N."/>
            <person name="Garnier T."/>
            <person name="Zidane N."/>
            <person name="Sherafi D."/>
            <person name="Paniz-Mondolfi A."/>
            <person name="Matsuoka M."/>
            <person name="Taylor G.M."/>
            <person name="Donoghue H.D."/>
            <person name="Bouwman A."/>
            <person name="Mays S."/>
            <person name="Watson C."/>
            <person name="Lockwood D."/>
            <person name="Khamispour A."/>
            <person name="Dowlati Y."/>
            <person name="Jianping S."/>
            <person name="Rea T.H."/>
            <person name="Vera-Cabrera L."/>
            <person name="Stefani M.M."/>
            <person name="Banu S."/>
            <person name="Macdonald M."/>
            <person name="Sapkota B.R."/>
            <person name="Spencer J.S."/>
            <person name="Thomas J."/>
            <person name="Harshman K."/>
            <person name="Singh P."/>
            <person name="Busso P."/>
            <person name="Gattiker A."/>
            <person name="Rougemont J."/>
            <person name="Brennan P.J."/>
            <person name="Cole S.T."/>
        </authorList>
    </citation>
    <scope>NUCLEOTIDE SEQUENCE [LARGE SCALE GENOMIC DNA]</scope>
    <source>
        <strain evidence="4">Br4923</strain>
    </source>
</reference>
<dbReference type="InterPro" id="IPR013766">
    <property type="entry name" value="Thioredoxin_domain"/>
</dbReference>